<reference evidence="2 3" key="1">
    <citation type="submission" date="2020-04" db="EMBL/GenBank/DDBJ databases">
        <title>Perkinsus olseni comparative genomics.</title>
        <authorList>
            <person name="Bogema D.R."/>
        </authorList>
    </citation>
    <scope>NUCLEOTIDE SEQUENCE [LARGE SCALE GENOMIC DNA]</scope>
    <source>
        <strain evidence="2">ATCC PRA-205</strain>
    </source>
</reference>
<dbReference type="EMBL" id="JABANM010019954">
    <property type="protein sequence ID" value="KAF4723649.1"/>
    <property type="molecule type" value="Genomic_DNA"/>
</dbReference>
<dbReference type="AlphaFoldDB" id="A0A7J6RS94"/>
<dbReference type="PANTHER" id="PTHR37984">
    <property type="entry name" value="PROTEIN CBG26694"/>
    <property type="match status" value="1"/>
</dbReference>
<gene>
    <name evidence="2" type="ORF">FOZ62_010175</name>
</gene>
<accession>A0A7J6RS94</accession>
<dbReference type="InterPro" id="IPR012337">
    <property type="entry name" value="RNaseH-like_sf"/>
</dbReference>
<evidence type="ECO:0000313" key="2">
    <source>
        <dbReference type="EMBL" id="KAF4723649.1"/>
    </source>
</evidence>
<protein>
    <recommendedName>
        <fullName evidence="1">Integrase zinc-binding domain-containing protein</fullName>
    </recommendedName>
</protein>
<organism evidence="2 3">
    <name type="scientific">Perkinsus olseni</name>
    <name type="common">Perkinsus atlanticus</name>
    <dbReference type="NCBI Taxonomy" id="32597"/>
    <lineage>
        <taxon>Eukaryota</taxon>
        <taxon>Sar</taxon>
        <taxon>Alveolata</taxon>
        <taxon>Perkinsozoa</taxon>
        <taxon>Perkinsea</taxon>
        <taxon>Perkinsida</taxon>
        <taxon>Perkinsidae</taxon>
        <taxon>Perkinsus</taxon>
    </lineage>
</organism>
<dbReference type="InterPro" id="IPR041588">
    <property type="entry name" value="Integrase_H2C2"/>
</dbReference>
<proteinExistence type="predicted"/>
<evidence type="ECO:0000259" key="1">
    <source>
        <dbReference type="Pfam" id="PF17921"/>
    </source>
</evidence>
<dbReference type="SUPFAM" id="SSF53098">
    <property type="entry name" value="Ribonuclease H-like"/>
    <property type="match status" value="1"/>
</dbReference>
<comment type="caution">
    <text evidence="2">The sequence shown here is derived from an EMBL/GenBank/DDBJ whole genome shotgun (WGS) entry which is preliminary data.</text>
</comment>
<dbReference type="Proteomes" id="UP000574390">
    <property type="component" value="Unassembled WGS sequence"/>
</dbReference>
<dbReference type="Gene3D" id="1.10.340.70">
    <property type="match status" value="1"/>
</dbReference>
<dbReference type="InterPro" id="IPR036397">
    <property type="entry name" value="RNaseH_sf"/>
</dbReference>
<dbReference type="InterPro" id="IPR050951">
    <property type="entry name" value="Retrovirus_Pol_polyprotein"/>
</dbReference>
<feature type="non-terminal residue" evidence="2">
    <location>
        <position position="1"/>
    </location>
</feature>
<dbReference type="GO" id="GO:0003676">
    <property type="term" value="F:nucleic acid binding"/>
    <property type="evidence" value="ECO:0007669"/>
    <property type="project" value="InterPro"/>
</dbReference>
<evidence type="ECO:0000313" key="3">
    <source>
        <dbReference type="Proteomes" id="UP000574390"/>
    </source>
</evidence>
<name>A0A7J6RS94_PEROL</name>
<feature type="domain" description="Integrase zinc-binding" evidence="1">
    <location>
        <begin position="236"/>
        <end position="287"/>
    </location>
</feature>
<sequence>ISSLSVFTDASSGGYSMVFSTASSISCDGDIWYLETKSFPKNSWHANRRESLCLGKAAQRLLLFYGDGLFPALIDVKFNIDSTVAKTCQSRSTRGVDFVVLRRLREIFAETLTLLRNAGITVEILHVSGKLNHYADRASRLHEDIDRRLGSTVNLATVANKTPVLLDAAKVLDLQKNDPLISAVMSKIESCAETSMTPAEKGLSYGCALVDGLLKRCCDRGSDGNYYLQLVLPPHHEETRSMIDCTHAQLQHASAAVVHNQLRQVLWFPKMRGIINRRVRQCSACQYTSGGGGRSLAAKRFDRPLSVWSVIGLDLYGPVPTSSNGCRYVLSCTCLLSRYTELVALSCASASEVARGISLACARWGYPTKVAVAYRT</sequence>
<feature type="non-terminal residue" evidence="2">
    <location>
        <position position="376"/>
    </location>
</feature>
<dbReference type="PANTHER" id="PTHR37984:SF5">
    <property type="entry name" value="PROTEIN NYNRIN-LIKE"/>
    <property type="match status" value="1"/>
</dbReference>
<dbReference type="Gene3D" id="3.30.420.10">
    <property type="entry name" value="Ribonuclease H-like superfamily/Ribonuclease H"/>
    <property type="match status" value="1"/>
</dbReference>
<dbReference type="Pfam" id="PF17921">
    <property type="entry name" value="Integrase_H2C2"/>
    <property type="match status" value="1"/>
</dbReference>